<sequence>MKNIDARGQACPKPVMMAKAAIDEGARALTISVDNSVSAANVTRFLTKQGWTTEESGQAPEIVLKSRKGEGAEERIREGTLDDQSLLIAKATLGGDDQVLGEALMKAFLGTVAQRERPPKTIALMNKGVLLSLKSHSAHESLEALRDRGTAVLVCGTCANHFGIADAVAVGILSNMFEITEALMAASRQLCLG</sequence>
<evidence type="ECO:0000259" key="1">
    <source>
        <dbReference type="Pfam" id="PF01206"/>
    </source>
</evidence>
<dbReference type="SUPFAM" id="SSF64307">
    <property type="entry name" value="SirA-like"/>
    <property type="match status" value="1"/>
</dbReference>
<dbReference type="EMBL" id="CP072943">
    <property type="protein sequence ID" value="QTX32954.1"/>
    <property type="molecule type" value="Genomic_DNA"/>
</dbReference>
<name>A0A9Q7AER8_9BACT</name>
<feature type="domain" description="UPF0033" evidence="1">
    <location>
        <begin position="3"/>
        <end position="56"/>
    </location>
</feature>
<dbReference type="InterPro" id="IPR027396">
    <property type="entry name" value="DsrEFH-like"/>
</dbReference>
<dbReference type="KEGG" id="aram:KAR29_03310"/>
<dbReference type="InterPro" id="IPR036868">
    <property type="entry name" value="TusA-like_sf"/>
</dbReference>
<dbReference type="Proteomes" id="UP000671879">
    <property type="component" value="Chromosome"/>
</dbReference>
<dbReference type="NCBIfam" id="TIGR03527">
    <property type="entry name" value="selenium_YedF"/>
    <property type="match status" value="1"/>
</dbReference>
<dbReference type="RefSeq" id="WP_274374220.1">
    <property type="nucleotide sequence ID" value="NZ_CP072943.1"/>
</dbReference>
<organism evidence="2 3">
    <name type="scientific">Aminithiophilus ramosus</name>
    <dbReference type="NCBI Taxonomy" id="3029084"/>
    <lineage>
        <taxon>Bacteria</taxon>
        <taxon>Thermotogati</taxon>
        <taxon>Synergistota</taxon>
        <taxon>Synergistia</taxon>
        <taxon>Synergistales</taxon>
        <taxon>Aminithiophilaceae</taxon>
        <taxon>Aminithiophilus</taxon>
    </lineage>
</organism>
<gene>
    <name evidence="2" type="primary">yedF</name>
    <name evidence="2" type="ORF">KAR29_03310</name>
</gene>
<dbReference type="Pfam" id="PF01206">
    <property type="entry name" value="TusA"/>
    <property type="match status" value="1"/>
</dbReference>
<dbReference type="SUPFAM" id="SSF75169">
    <property type="entry name" value="DsrEFH-like"/>
    <property type="match status" value="1"/>
</dbReference>
<dbReference type="InterPro" id="IPR019870">
    <property type="entry name" value="Se_metab_YedF"/>
</dbReference>
<protein>
    <submittedName>
        <fullName evidence="2">Sulfurtransferase-like selenium metabolism protein YedF</fullName>
    </submittedName>
</protein>
<evidence type="ECO:0000313" key="3">
    <source>
        <dbReference type="Proteomes" id="UP000671879"/>
    </source>
</evidence>
<keyword evidence="3" id="KW-1185">Reference proteome</keyword>
<dbReference type="Gene3D" id="3.30.110.40">
    <property type="entry name" value="TusA-like domain"/>
    <property type="match status" value="1"/>
</dbReference>
<proteinExistence type="predicted"/>
<reference evidence="3" key="1">
    <citation type="submission" date="2021-04" db="EMBL/GenBank/DDBJ databases">
        <title>A novel Synergistetes isolate from a pyrite-forming mixed culture.</title>
        <authorList>
            <person name="Bunk B."/>
            <person name="Sproer C."/>
            <person name="Spring S."/>
            <person name="Pester M."/>
        </authorList>
    </citation>
    <scope>NUCLEOTIDE SEQUENCE [LARGE SCALE GENOMIC DNA]</scope>
    <source>
        <strain evidence="3">J.5.4.2-T.3.5.2</strain>
    </source>
</reference>
<dbReference type="AlphaFoldDB" id="A0A9Q7AER8"/>
<accession>A0A9Q7AER8</accession>
<evidence type="ECO:0000313" key="2">
    <source>
        <dbReference type="EMBL" id="QTX32954.1"/>
    </source>
</evidence>
<dbReference type="InterPro" id="IPR001455">
    <property type="entry name" value="TusA-like"/>
</dbReference>